<sequence>MKEACNLELFIEGDVLYQSMLASIASAQRRIQLESYIFADDEVGKRFIDVLVERAQAGVDVRLLVPRKSDVKVVCRSQNL</sequence>
<dbReference type="Gene3D" id="3.30.870.10">
    <property type="entry name" value="Endonuclease Chain A"/>
    <property type="match status" value="1"/>
</dbReference>
<reference evidence="2" key="1">
    <citation type="submission" date="2018-06" db="EMBL/GenBank/DDBJ databases">
        <authorList>
            <person name="Zhirakovskaya E."/>
        </authorList>
    </citation>
    <scope>NUCLEOTIDE SEQUENCE</scope>
</reference>
<proteinExistence type="predicted"/>
<dbReference type="Pfam" id="PF13091">
    <property type="entry name" value="PLDc_2"/>
    <property type="match status" value="1"/>
</dbReference>
<name>A0A3B0YUA2_9ZZZZ</name>
<dbReference type="SUPFAM" id="SSF56024">
    <property type="entry name" value="Phospholipase D/nuclease"/>
    <property type="match status" value="1"/>
</dbReference>
<evidence type="ECO:0000313" key="2">
    <source>
        <dbReference type="EMBL" id="VAW72464.1"/>
    </source>
</evidence>
<feature type="domain" description="Phospholipase D-like" evidence="1">
    <location>
        <begin position="21"/>
        <end position="77"/>
    </location>
</feature>
<evidence type="ECO:0000259" key="1">
    <source>
        <dbReference type="Pfam" id="PF13091"/>
    </source>
</evidence>
<gene>
    <name evidence="2" type="ORF">MNBD_GAMMA13-173</name>
</gene>
<dbReference type="PANTHER" id="PTHR21248">
    <property type="entry name" value="CARDIOLIPIN SYNTHASE"/>
    <property type="match status" value="1"/>
</dbReference>
<dbReference type="EMBL" id="UOFK01000017">
    <property type="protein sequence ID" value="VAW72464.1"/>
    <property type="molecule type" value="Genomic_DNA"/>
</dbReference>
<organism evidence="2">
    <name type="scientific">hydrothermal vent metagenome</name>
    <dbReference type="NCBI Taxonomy" id="652676"/>
    <lineage>
        <taxon>unclassified sequences</taxon>
        <taxon>metagenomes</taxon>
        <taxon>ecological metagenomes</taxon>
    </lineage>
</organism>
<dbReference type="InterPro" id="IPR025202">
    <property type="entry name" value="PLD-like_dom"/>
</dbReference>
<dbReference type="PANTHER" id="PTHR21248:SF22">
    <property type="entry name" value="PHOSPHOLIPASE D"/>
    <property type="match status" value="1"/>
</dbReference>
<dbReference type="AlphaFoldDB" id="A0A3B0YUA2"/>
<protein>
    <recommendedName>
        <fullName evidence="1">Phospholipase D-like domain-containing protein</fullName>
    </recommendedName>
</protein>
<dbReference type="GO" id="GO:0006793">
    <property type="term" value="P:phosphorus metabolic process"/>
    <property type="evidence" value="ECO:0007669"/>
    <property type="project" value="UniProtKB-ARBA"/>
</dbReference>
<accession>A0A3B0YUA2</accession>